<dbReference type="EMBL" id="JARPYR010000040">
    <property type="protein sequence ID" value="MDT2597935.1"/>
    <property type="molecule type" value="Genomic_DNA"/>
</dbReference>
<dbReference type="GO" id="GO:0016740">
    <property type="term" value="F:transferase activity"/>
    <property type="evidence" value="ECO:0007669"/>
    <property type="project" value="UniProtKB-KW"/>
</dbReference>
<proteinExistence type="predicted"/>
<gene>
    <name evidence="3" type="ORF">P7D36_13305</name>
    <name evidence="2" type="ORF">P7D39_13090</name>
</gene>
<dbReference type="Proteomes" id="UP001256547">
    <property type="component" value="Unassembled WGS sequence"/>
</dbReference>
<comment type="caution">
    <text evidence="3">The sequence shown here is derived from an EMBL/GenBank/DDBJ whole genome shotgun (WGS) entry which is preliminary data.</text>
</comment>
<keyword evidence="3" id="KW-0808">Transferase</keyword>
<dbReference type="SUPFAM" id="SSF53448">
    <property type="entry name" value="Nucleotide-diphospho-sugar transferases"/>
    <property type="match status" value="1"/>
</dbReference>
<dbReference type="Pfam" id="PF03407">
    <property type="entry name" value="Nucleotid_trans"/>
    <property type="match status" value="1"/>
</dbReference>
<evidence type="ECO:0000259" key="1">
    <source>
        <dbReference type="Pfam" id="PF03407"/>
    </source>
</evidence>
<evidence type="ECO:0000313" key="3">
    <source>
        <dbReference type="EMBL" id="MDT2638455.1"/>
    </source>
</evidence>
<dbReference type="RefSeq" id="WP_137604496.1">
    <property type="nucleotide sequence ID" value="NZ_JARPYR010000040.1"/>
</dbReference>
<sequence>MRAKRERKNRLMYSIVYALTSNRNDHYYNQMLVSILSLRKYMKEQPIIILVDEKTYETLNGERAEIYDYAEVVKVDTPNQYSNIEKSRFIKTSARKFIEGDYLFVDTDTLFCQDISIYIDFSAEFAFVEDTHLSLIKKETMDLKKLKKTFSTLGYNFYLEKKYYNSGVYWAKDTIGTRNFFEKWHNEWKRCQKKGVLVDQPSLNYVNREIGGFISELNPCLNTQISGVTGGFKYLFNVGILHYFNGEGIVSLSNKEMINKIQRDREQILDIIANPSLCIKDGIFISRGSVKFEFMSSETFRLVLGLFCKSKSLFSLINFFSKFIMAILRKANNREMVYTRNIFGED</sequence>
<organism evidence="3 4">
    <name type="scientific">Enterococcus dongliensis</name>
    <dbReference type="NCBI Taxonomy" id="2559925"/>
    <lineage>
        <taxon>Bacteria</taxon>
        <taxon>Bacillati</taxon>
        <taxon>Bacillota</taxon>
        <taxon>Bacilli</taxon>
        <taxon>Lactobacillales</taxon>
        <taxon>Enterococcaceae</taxon>
        <taxon>Enterococcus</taxon>
    </lineage>
</organism>
<evidence type="ECO:0000313" key="2">
    <source>
        <dbReference type="EMBL" id="MDT2597935.1"/>
    </source>
</evidence>
<dbReference type="InterPro" id="IPR005069">
    <property type="entry name" value="Nucl-diP-sugar_transferase"/>
</dbReference>
<evidence type="ECO:0000313" key="4">
    <source>
        <dbReference type="Proteomes" id="UP001245561"/>
    </source>
</evidence>
<dbReference type="Gene3D" id="3.90.550.10">
    <property type="entry name" value="Spore Coat Polysaccharide Biosynthesis Protein SpsA, Chain A"/>
    <property type="match status" value="1"/>
</dbReference>
<reference evidence="3 5" key="1">
    <citation type="submission" date="2023-03" db="EMBL/GenBank/DDBJ databases">
        <authorList>
            <person name="Shen W."/>
            <person name="Cai J."/>
        </authorList>
    </citation>
    <scope>NUCLEOTIDE SEQUENCE</scope>
    <source>
        <strain evidence="3">P55-2</strain>
        <strain evidence="2 5">P72-2</strain>
    </source>
</reference>
<accession>A0AAW8TQY6</accession>
<dbReference type="EMBL" id="JARPYT010000038">
    <property type="protein sequence ID" value="MDT2638455.1"/>
    <property type="molecule type" value="Genomic_DNA"/>
</dbReference>
<evidence type="ECO:0000313" key="5">
    <source>
        <dbReference type="Proteomes" id="UP001256547"/>
    </source>
</evidence>
<dbReference type="AlphaFoldDB" id="A0AAW8TQY6"/>
<keyword evidence="5" id="KW-1185">Reference proteome</keyword>
<feature type="domain" description="Nucleotide-diphospho-sugar transferase" evidence="1">
    <location>
        <begin position="46"/>
        <end position="210"/>
    </location>
</feature>
<name>A0AAW8TQY6_9ENTE</name>
<dbReference type="Proteomes" id="UP001245561">
    <property type="component" value="Unassembled WGS sequence"/>
</dbReference>
<protein>
    <submittedName>
        <fullName evidence="3">Nucleotide-diphospho-sugar transferase</fullName>
    </submittedName>
</protein>
<dbReference type="InterPro" id="IPR029044">
    <property type="entry name" value="Nucleotide-diphossugar_trans"/>
</dbReference>